<dbReference type="RefSeq" id="XP_005763908.1">
    <property type="nucleotide sequence ID" value="XM_005763851.1"/>
</dbReference>
<evidence type="ECO:0000313" key="1">
    <source>
        <dbReference type="EnsemblProtists" id="EOD11479"/>
    </source>
</evidence>
<keyword evidence="2" id="KW-1185">Reference proteome</keyword>
<dbReference type="HOGENOM" id="CLU_730457_0_0_1"/>
<dbReference type="Proteomes" id="UP000013827">
    <property type="component" value="Unassembled WGS sequence"/>
</dbReference>
<dbReference type="Gene3D" id="3.30.70.141">
    <property type="entry name" value="Nucleoside diphosphate kinase-like domain"/>
    <property type="match status" value="1"/>
</dbReference>
<dbReference type="eggNOG" id="ENOG502RIE8">
    <property type="taxonomic scope" value="Eukaryota"/>
</dbReference>
<dbReference type="InterPro" id="IPR036850">
    <property type="entry name" value="NDK-like_dom_sf"/>
</dbReference>
<dbReference type="EnsemblProtists" id="EOD11479">
    <property type="protein sequence ID" value="EOD11479"/>
    <property type="gene ID" value="EMIHUDRAFT_247904"/>
</dbReference>
<organism evidence="1 2">
    <name type="scientific">Emiliania huxleyi (strain CCMP1516)</name>
    <dbReference type="NCBI Taxonomy" id="280463"/>
    <lineage>
        <taxon>Eukaryota</taxon>
        <taxon>Haptista</taxon>
        <taxon>Haptophyta</taxon>
        <taxon>Prymnesiophyceae</taxon>
        <taxon>Isochrysidales</taxon>
        <taxon>Noelaerhabdaceae</taxon>
        <taxon>Emiliania</taxon>
    </lineage>
</organism>
<name>A0A0D3IJP4_EMIH1</name>
<dbReference type="AlphaFoldDB" id="A0A0D3IJP4"/>
<dbReference type="KEGG" id="ehx:EMIHUDRAFT_247904"/>
<accession>A0A0D3IJP4</accession>
<sequence length="339" mass="36166">MAPADDIYVINGFYSSMRRKYTAPGASVYYFSVEWDSSLMSWAEFRGEVLGATDPERASVGSMRWQIMQDWAALGLVAKPDVGDNGVHGSASPFEALVERLNWLGASLDTDETARAIVSAGDPQVDVGDGNMVSVFDAFEDLSIGPMLKKAQKLGGDPFEDAPDFSTNQAGGRLVDKHYYAIASKAVLRKLVGAAAGPSIHRPLFADGRPELRTPFGSQRAVLSKPVELHPPKHKQAEFTAKFGLTWPQALAQGVVYNAADAMDVLGVQEATLMTMWDAAKSSDECFKFGGGFYCARLGAQSQGGGGAIVPNAGDLLAELPKSLYGGFDSLALSNGQAR</sequence>
<dbReference type="SUPFAM" id="SSF54919">
    <property type="entry name" value="Nucleoside diphosphate kinase, NDK"/>
    <property type="match status" value="1"/>
</dbReference>
<dbReference type="PaxDb" id="2903-EOD11479"/>
<protein>
    <submittedName>
        <fullName evidence="1">Uncharacterized protein</fullName>
    </submittedName>
</protein>
<evidence type="ECO:0000313" key="2">
    <source>
        <dbReference type="Proteomes" id="UP000013827"/>
    </source>
</evidence>
<reference evidence="2" key="1">
    <citation type="journal article" date="2013" name="Nature">
        <title>Pan genome of the phytoplankton Emiliania underpins its global distribution.</title>
        <authorList>
            <person name="Read B.A."/>
            <person name="Kegel J."/>
            <person name="Klute M.J."/>
            <person name="Kuo A."/>
            <person name="Lefebvre S.C."/>
            <person name="Maumus F."/>
            <person name="Mayer C."/>
            <person name="Miller J."/>
            <person name="Monier A."/>
            <person name="Salamov A."/>
            <person name="Young J."/>
            <person name="Aguilar M."/>
            <person name="Claverie J.M."/>
            <person name="Frickenhaus S."/>
            <person name="Gonzalez K."/>
            <person name="Herman E.K."/>
            <person name="Lin Y.C."/>
            <person name="Napier J."/>
            <person name="Ogata H."/>
            <person name="Sarno A.F."/>
            <person name="Shmutz J."/>
            <person name="Schroeder D."/>
            <person name="de Vargas C."/>
            <person name="Verret F."/>
            <person name="von Dassow P."/>
            <person name="Valentin K."/>
            <person name="Van de Peer Y."/>
            <person name="Wheeler G."/>
            <person name="Dacks J.B."/>
            <person name="Delwiche C.F."/>
            <person name="Dyhrman S.T."/>
            <person name="Glockner G."/>
            <person name="John U."/>
            <person name="Richards T."/>
            <person name="Worden A.Z."/>
            <person name="Zhang X."/>
            <person name="Grigoriev I.V."/>
            <person name="Allen A.E."/>
            <person name="Bidle K."/>
            <person name="Borodovsky M."/>
            <person name="Bowler C."/>
            <person name="Brownlee C."/>
            <person name="Cock J.M."/>
            <person name="Elias M."/>
            <person name="Gladyshev V.N."/>
            <person name="Groth M."/>
            <person name="Guda C."/>
            <person name="Hadaegh A."/>
            <person name="Iglesias-Rodriguez M.D."/>
            <person name="Jenkins J."/>
            <person name="Jones B.M."/>
            <person name="Lawson T."/>
            <person name="Leese F."/>
            <person name="Lindquist E."/>
            <person name="Lobanov A."/>
            <person name="Lomsadze A."/>
            <person name="Malik S.B."/>
            <person name="Marsh M.E."/>
            <person name="Mackinder L."/>
            <person name="Mock T."/>
            <person name="Mueller-Roeber B."/>
            <person name="Pagarete A."/>
            <person name="Parker M."/>
            <person name="Probert I."/>
            <person name="Quesneville H."/>
            <person name="Raines C."/>
            <person name="Rensing S.A."/>
            <person name="Riano-Pachon D.M."/>
            <person name="Richier S."/>
            <person name="Rokitta S."/>
            <person name="Shiraiwa Y."/>
            <person name="Soanes D.M."/>
            <person name="van der Giezen M."/>
            <person name="Wahlund T.M."/>
            <person name="Williams B."/>
            <person name="Wilson W."/>
            <person name="Wolfe G."/>
            <person name="Wurch L.L."/>
        </authorList>
    </citation>
    <scope>NUCLEOTIDE SEQUENCE</scope>
</reference>
<reference evidence="1" key="2">
    <citation type="submission" date="2024-10" db="UniProtKB">
        <authorList>
            <consortium name="EnsemblProtists"/>
        </authorList>
    </citation>
    <scope>IDENTIFICATION</scope>
</reference>
<proteinExistence type="predicted"/>
<dbReference type="GeneID" id="17257630"/>